<organism evidence="2 3">
    <name type="scientific">Nitzschia inconspicua</name>
    <dbReference type="NCBI Taxonomy" id="303405"/>
    <lineage>
        <taxon>Eukaryota</taxon>
        <taxon>Sar</taxon>
        <taxon>Stramenopiles</taxon>
        <taxon>Ochrophyta</taxon>
        <taxon>Bacillariophyta</taxon>
        <taxon>Bacillariophyceae</taxon>
        <taxon>Bacillariophycidae</taxon>
        <taxon>Bacillariales</taxon>
        <taxon>Bacillariaceae</taxon>
        <taxon>Nitzschia</taxon>
    </lineage>
</organism>
<evidence type="ECO:0000256" key="1">
    <source>
        <dbReference type="SAM" id="Phobius"/>
    </source>
</evidence>
<keyword evidence="3" id="KW-1185">Reference proteome</keyword>
<name>A0A9K3KWI1_9STRA</name>
<comment type="caution">
    <text evidence="2">The sequence shown here is derived from an EMBL/GenBank/DDBJ whole genome shotgun (WGS) entry which is preliminary data.</text>
</comment>
<reference evidence="2" key="2">
    <citation type="submission" date="2021-04" db="EMBL/GenBank/DDBJ databases">
        <authorList>
            <person name="Podell S."/>
        </authorList>
    </citation>
    <scope>NUCLEOTIDE SEQUENCE</scope>
    <source>
        <strain evidence="2">Hildebrandi</strain>
    </source>
</reference>
<dbReference type="Proteomes" id="UP000693970">
    <property type="component" value="Unassembled WGS sequence"/>
</dbReference>
<reference evidence="2" key="1">
    <citation type="journal article" date="2021" name="Sci. Rep.">
        <title>Diploid genomic architecture of Nitzschia inconspicua, an elite biomass production diatom.</title>
        <authorList>
            <person name="Oliver A."/>
            <person name="Podell S."/>
            <person name="Pinowska A."/>
            <person name="Traller J.C."/>
            <person name="Smith S.R."/>
            <person name="McClure R."/>
            <person name="Beliaev A."/>
            <person name="Bohutskyi P."/>
            <person name="Hill E.A."/>
            <person name="Rabines A."/>
            <person name="Zheng H."/>
            <person name="Allen L.Z."/>
            <person name="Kuo A."/>
            <person name="Grigoriev I.V."/>
            <person name="Allen A.E."/>
            <person name="Hazlebeck D."/>
            <person name="Allen E.E."/>
        </authorList>
    </citation>
    <scope>NUCLEOTIDE SEQUENCE</scope>
    <source>
        <strain evidence="2">Hildebrandi</strain>
    </source>
</reference>
<dbReference type="EMBL" id="JAGRRH010000018">
    <property type="protein sequence ID" value="KAG7351334.1"/>
    <property type="molecule type" value="Genomic_DNA"/>
</dbReference>
<sequence>MGVGFSNLMSGLYAEPGYKWAGMLLGAVQMAVGYLYATNSAWLTAASMTLSLCAVTATDGLYRVLFALQNRGMDGVWATLFGGAVSIFGSAWMFKFLGVSSLVVPGLALGPGLISGGISRIVVSLYGRDYANQSLDSWVPV</sequence>
<proteinExistence type="predicted"/>
<gene>
    <name evidence="2" type="ORF">IV203_010694</name>
</gene>
<evidence type="ECO:0000313" key="2">
    <source>
        <dbReference type="EMBL" id="KAG7351334.1"/>
    </source>
</evidence>
<keyword evidence="1" id="KW-0472">Membrane</keyword>
<feature type="transmembrane region" description="Helical" evidence="1">
    <location>
        <begin position="20"/>
        <end position="37"/>
    </location>
</feature>
<keyword evidence="1" id="KW-0812">Transmembrane</keyword>
<feature type="transmembrane region" description="Helical" evidence="1">
    <location>
        <begin position="106"/>
        <end position="127"/>
    </location>
</feature>
<feature type="transmembrane region" description="Helical" evidence="1">
    <location>
        <begin position="76"/>
        <end position="94"/>
    </location>
</feature>
<evidence type="ECO:0000313" key="3">
    <source>
        <dbReference type="Proteomes" id="UP000693970"/>
    </source>
</evidence>
<protein>
    <submittedName>
        <fullName evidence="2">Uncharacterized protein</fullName>
    </submittedName>
</protein>
<accession>A0A9K3KWI1</accession>
<keyword evidence="1" id="KW-1133">Transmembrane helix</keyword>
<dbReference type="AlphaFoldDB" id="A0A9K3KWI1"/>